<sequence>MIKVDPKLKKLFKIDLKANNIVKNNLDVSSFNSSLQSQIQQKSNELKQLINTNGDIQKIHEIKNEINLLNKQKKNSSLATPIKTKNIKFSARTIRLGLFYRINNYFLKILLVCLLGLLSSLTIWLFVQYTGLYSAGISGIIQGISKIVKISMDGKPENIINLTYNILFWRLYFLINIPLII</sequence>
<keyword evidence="1" id="KW-0175">Coiled coil</keyword>
<keyword evidence="2" id="KW-1133">Transmembrane helix</keyword>
<dbReference type="EMBL" id="JAHLFM010000027">
    <property type="protein sequence ID" value="MBU3830868.1"/>
    <property type="molecule type" value="Genomic_DNA"/>
</dbReference>
<evidence type="ECO:0000313" key="4">
    <source>
        <dbReference type="Proteomes" id="UP000824247"/>
    </source>
</evidence>
<evidence type="ECO:0000256" key="2">
    <source>
        <dbReference type="SAM" id="Phobius"/>
    </source>
</evidence>
<dbReference type="Proteomes" id="UP000824247">
    <property type="component" value="Unassembled WGS sequence"/>
</dbReference>
<feature type="coiled-coil region" evidence="1">
    <location>
        <begin position="32"/>
        <end position="79"/>
    </location>
</feature>
<reference evidence="3" key="1">
    <citation type="journal article" date="2021" name="PeerJ">
        <title>Extensive microbial diversity within the chicken gut microbiome revealed by metagenomics and culture.</title>
        <authorList>
            <person name="Gilroy R."/>
            <person name="Ravi A."/>
            <person name="Getino M."/>
            <person name="Pursley I."/>
            <person name="Horton D.L."/>
            <person name="Alikhan N.F."/>
            <person name="Baker D."/>
            <person name="Gharbi K."/>
            <person name="Hall N."/>
            <person name="Watson M."/>
            <person name="Adriaenssens E.M."/>
            <person name="Foster-Nyarko E."/>
            <person name="Jarju S."/>
            <person name="Secka A."/>
            <person name="Antonio M."/>
            <person name="Oren A."/>
            <person name="Chaudhuri R.R."/>
            <person name="La Ragione R."/>
            <person name="Hildebrand F."/>
            <person name="Pallen M.J."/>
        </authorList>
    </citation>
    <scope>NUCLEOTIDE SEQUENCE</scope>
    <source>
        <strain evidence="3">A5-1222</strain>
    </source>
</reference>
<reference evidence="3" key="2">
    <citation type="submission" date="2021-04" db="EMBL/GenBank/DDBJ databases">
        <authorList>
            <person name="Gilroy R."/>
        </authorList>
    </citation>
    <scope>NUCLEOTIDE SEQUENCE</scope>
    <source>
        <strain evidence="3">A5-1222</strain>
    </source>
</reference>
<gene>
    <name evidence="3" type="ORF">H9897_01810</name>
</gene>
<proteinExistence type="predicted"/>
<feature type="transmembrane region" description="Helical" evidence="2">
    <location>
        <begin position="162"/>
        <end position="180"/>
    </location>
</feature>
<evidence type="ECO:0000313" key="3">
    <source>
        <dbReference type="EMBL" id="MBU3830868.1"/>
    </source>
</evidence>
<organism evidence="3 4">
    <name type="scientific">Candidatus Ureaplasma intestinipullorum</name>
    <dbReference type="NCBI Taxonomy" id="2838770"/>
    <lineage>
        <taxon>Bacteria</taxon>
        <taxon>Bacillati</taxon>
        <taxon>Mycoplasmatota</taxon>
        <taxon>Mycoplasmoidales</taxon>
        <taxon>Mycoplasmoidaceae</taxon>
        <taxon>Ureaplasma</taxon>
    </lineage>
</organism>
<accession>A0A9E2NW25</accession>
<keyword evidence="2" id="KW-0812">Transmembrane</keyword>
<comment type="caution">
    <text evidence="3">The sequence shown here is derived from an EMBL/GenBank/DDBJ whole genome shotgun (WGS) entry which is preliminary data.</text>
</comment>
<feature type="transmembrane region" description="Helical" evidence="2">
    <location>
        <begin position="105"/>
        <end position="126"/>
    </location>
</feature>
<protein>
    <submittedName>
        <fullName evidence="3">Uncharacterized protein</fullName>
    </submittedName>
</protein>
<feature type="non-terminal residue" evidence="3">
    <location>
        <position position="181"/>
    </location>
</feature>
<keyword evidence="2" id="KW-0472">Membrane</keyword>
<evidence type="ECO:0000256" key="1">
    <source>
        <dbReference type="SAM" id="Coils"/>
    </source>
</evidence>
<dbReference type="AlphaFoldDB" id="A0A9E2NW25"/>
<name>A0A9E2NW25_9BACT</name>